<protein>
    <recommendedName>
        <fullName evidence="6">Dipeptidyl-peptidase V</fullName>
    </recommendedName>
</protein>
<sequence length="699" mass="76702">MMTIRAAKFTPEVLLSAPRRSAGIPNNTGKLVLYTTSTYSFKEHKKTGQIHVLDVNSGQSTTLYSENTYSEPTWLSEKEFLFLKSGDKGASTLLLADVDSPGATPKEISKFPGAIANLKVKSLSDDTAALACSALVTPSGEIYNPETEKKPLSSAMVYTSLFARHWDSWVTENRNAVFYGSLRKTSRTWSLEKPGLVNALRDTGLQSPIPPFGGTGDFDIGPAGLVFVAPDPKLSPATHTKSDLYFVPLDSFTQARAPVPQLVRTGDLRGYTAAPAFSRSGRSVAFTRMRNDQYESDKPRLLLLPDIGDLANVQEFYATPDGEGGWDRRPDTMLWGPEDKELFVVAEDLGRSKVFRLPASPLAAGNALPKVVSDIEGSVSDVKALGPEGNLLVSASSLIDSSFYTVLDPSSGSHRFVSSNTRQGKTFGLSRAQVDELWFDGAGGYKVHAWVLRPSDFDPSRKYPIALLIHGGPQSAWADAWSTRWNPAVFAEQGYIAVMPNPTGSTGYGMSLQNGIRGDWGGRPYEDLVKCHKHIAETMADVADLDRSVALGASYGGFMINWMQGHELGRKFKALVCHDGVFSTLNQYSSEELFFPIHDFGGQLWENRAGYERWDPARFTDQWATPQLVIHNELDYRLPISEGLAAFNVLQSRGVPSKLLVFPDENHWVLKPENSLVWHREVLDWINKYSGVGGSTAGG</sequence>
<organism evidence="8 9">
    <name type="scientific">Cryphonectria parasitica (strain ATCC 38755 / EP155)</name>
    <dbReference type="NCBI Taxonomy" id="660469"/>
    <lineage>
        <taxon>Eukaryota</taxon>
        <taxon>Fungi</taxon>
        <taxon>Dikarya</taxon>
        <taxon>Ascomycota</taxon>
        <taxon>Pezizomycotina</taxon>
        <taxon>Sordariomycetes</taxon>
        <taxon>Sordariomycetidae</taxon>
        <taxon>Diaporthales</taxon>
        <taxon>Cryphonectriaceae</taxon>
        <taxon>Cryphonectria-Endothia species complex</taxon>
        <taxon>Cryphonectria</taxon>
    </lineage>
</organism>
<dbReference type="SUPFAM" id="SSF53474">
    <property type="entry name" value="alpha/beta-Hydrolases"/>
    <property type="match status" value="1"/>
</dbReference>
<keyword evidence="4" id="KW-0378">Hydrolase</keyword>
<gene>
    <name evidence="8" type="ORF">M406DRAFT_287411</name>
</gene>
<dbReference type="InterPro" id="IPR029058">
    <property type="entry name" value="AB_hydrolase_fold"/>
</dbReference>
<dbReference type="GO" id="GO:0006508">
    <property type="term" value="P:proteolysis"/>
    <property type="evidence" value="ECO:0007669"/>
    <property type="project" value="UniProtKB-KW"/>
</dbReference>
<dbReference type="FunFam" id="3.40.50.1820:FF:000028">
    <property type="entry name" value="S9 family peptidase"/>
    <property type="match status" value="1"/>
</dbReference>
<dbReference type="RefSeq" id="XP_040780245.1">
    <property type="nucleotide sequence ID" value="XM_040918732.1"/>
</dbReference>
<name>A0A9P4Y971_CRYP1</name>
<dbReference type="PANTHER" id="PTHR42776">
    <property type="entry name" value="SERINE PEPTIDASE S9 FAMILY MEMBER"/>
    <property type="match status" value="1"/>
</dbReference>
<evidence type="ECO:0000313" key="8">
    <source>
        <dbReference type="EMBL" id="KAF3769284.1"/>
    </source>
</evidence>
<evidence type="ECO:0000313" key="9">
    <source>
        <dbReference type="Proteomes" id="UP000803844"/>
    </source>
</evidence>
<evidence type="ECO:0000256" key="6">
    <source>
        <dbReference type="ARBA" id="ARBA00032829"/>
    </source>
</evidence>
<dbReference type="SUPFAM" id="SSF82171">
    <property type="entry name" value="DPP6 N-terminal domain-like"/>
    <property type="match status" value="1"/>
</dbReference>
<dbReference type="InterPro" id="IPR001375">
    <property type="entry name" value="Peptidase_S9_cat"/>
</dbReference>
<dbReference type="PANTHER" id="PTHR42776:SF13">
    <property type="entry name" value="DIPEPTIDYL-PEPTIDASE 5"/>
    <property type="match status" value="1"/>
</dbReference>
<keyword evidence="9" id="KW-1185">Reference proteome</keyword>
<dbReference type="GeneID" id="63835861"/>
<dbReference type="OrthoDB" id="416344at2759"/>
<dbReference type="Pfam" id="PF00326">
    <property type="entry name" value="Peptidase_S9"/>
    <property type="match status" value="1"/>
</dbReference>
<dbReference type="EMBL" id="MU032345">
    <property type="protein sequence ID" value="KAF3769284.1"/>
    <property type="molecule type" value="Genomic_DNA"/>
</dbReference>
<dbReference type="AlphaFoldDB" id="A0A9P4Y971"/>
<evidence type="ECO:0000259" key="7">
    <source>
        <dbReference type="Pfam" id="PF00326"/>
    </source>
</evidence>
<dbReference type="Gene3D" id="3.40.50.1820">
    <property type="entry name" value="alpha/beta hydrolase"/>
    <property type="match status" value="1"/>
</dbReference>
<reference evidence="8" key="1">
    <citation type="journal article" date="2020" name="Phytopathology">
        <title>Genome sequence of the chestnut blight fungus Cryphonectria parasitica EP155: A fundamental resource for an archetypical invasive plant pathogen.</title>
        <authorList>
            <person name="Crouch J.A."/>
            <person name="Dawe A."/>
            <person name="Aerts A."/>
            <person name="Barry K."/>
            <person name="Churchill A.C.L."/>
            <person name="Grimwood J."/>
            <person name="Hillman B."/>
            <person name="Milgroom M.G."/>
            <person name="Pangilinan J."/>
            <person name="Smith M."/>
            <person name="Salamov A."/>
            <person name="Schmutz J."/>
            <person name="Yadav J."/>
            <person name="Grigoriev I.V."/>
            <person name="Nuss D."/>
        </authorList>
    </citation>
    <scope>NUCLEOTIDE SEQUENCE</scope>
    <source>
        <strain evidence="8">EP155</strain>
    </source>
</reference>
<keyword evidence="5" id="KW-0720">Serine protease</keyword>
<keyword evidence="2" id="KW-0645">Protease</keyword>
<comment type="similarity">
    <text evidence="1">Belongs to the peptidase S9C family.</text>
</comment>
<evidence type="ECO:0000256" key="3">
    <source>
        <dbReference type="ARBA" id="ARBA00022729"/>
    </source>
</evidence>
<proteinExistence type="inferred from homology"/>
<keyword evidence="3" id="KW-0732">Signal</keyword>
<evidence type="ECO:0000256" key="5">
    <source>
        <dbReference type="ARBA" id="ARBA00022825"/>
    </source>
</evidence>
<dbReference type="GO" id="GO:0004252">
    <property type="term" value="F:serine-type endopeptidase activity"/>
    <property type="evidence" value="ECO:0007669"/>
    <property type="project" value="TreeGrafter"/>
</dbReference>
<evidence type="ECO:0000256" key="1">
    <source>
        <dbReference type="ARBA" id="ARBA00010040"/>
    </source>
</evidence>
<accession>A0A9P4Y971</accession>
<dbReference type="Proteomes" id="UP000803844">
    <property type="component" value="Unassembled WGS sequence"/>
</dbReference>
<feature type="domain" description="Peptidase S9 prolyl oligopeptidase catalytic" evidence="7">
    <location>
        <begin position="481"/>
        <end position="691"/>
    </location>
</feature>
<comment type="caution">
    <text evidence="8">The sequence shown here is derived from an EMBL/GenBank/DDBJ whole genome shotgun (WGS) entry which is preliminary data.</text>
</comment>
<evidence type="ECO:0000256" key="4">
    <source>
        <dbReference type="ARBA" id="ARBA00022801"/>
    </source>
</evidence>
<evidence type="ECO:0000256" key="2">
    <source>
        <dbReference type="ARBA" id="ARBA00022670"/>
    </source>
</evidence>